<gene>
    <name evidence="2" type="ORF">V5O48_004187</name>
</gene>
<feature type="transmembrane region" description="Helical" evidence="1">
    <location>
        <begin position="60"/>
        <end position="77"/>
    </location>
</feature>
<sequence length="115" mass="13717">MAYNQTIIDEYLREELTKKRVILFPTTTLAMTYYFYGMYAVLVTLCISLLRRDRFENRKFYLVSTVLLFVICAMMVIDETMFRVREASLEFTAVKTDDYVEYTRYSLEGNAKTIY</sequence>
<evidence type="ECO:0000313" key="3">
    <source>
        <dbReference type="Proteomes" id="UP001465976"/>
    </source>
</evidence>
<name>A0ABR3FR76_9AGAR</name>
<reference evidence="2 3" key="1">
    <citation type="submission" date="2024-02" db="EMBL/GenBank/DDBJ databases">
        <title>A draft genome for the cacao thread blight pathogen Marasmius crinis-equi.</title>
        <authorList>
            <person name="Cohen S.P."/>
            <person name="Baruah I.K."/>
            <person name="Amoako-Attah I."/>
            <person name="Bukari Y."/>
            <person name="Meinhardt L.W."/>
            <person name="Bailey B.A."/>
        </authorList>
    </citation>
    <scope>NUCLEOTIDE SEQUENCE [LARGE SCALE GENOMIC DNA]</scope>
    <source>
        <strain evidence="2 3">GH-76</strain>
    </source>
</reference>
<evidence type="ECO:0000256" key="1">
    <source>
        <dbReference type="SAM" id="Phobius"/>
    </source>
</evidence>
<keyword evidence="3" id="KW-1185">Reference proteome</keyword>
<protein>
    <submittedName>
        <fullName evidence="2">Uncharacterized protein</fullName>
    </submittedName>
</protein>
<evidence type="ECO:0000313" key="2">
    <source>
        <dbReference type="EMBL" id="KAL0577820.1"/>
    </source>
</evidence>
<accession>A0ABR3FR76</accession>
<keyword evidence="1" id="KW-0812">Transmembrane</keyword>
<comment type="caution">
    <text evidence="2">The sequence shown here is derived from an EMBL/GenBank/DDBJ whole genome shotgun (WGS) entry which is preliminary data.</text>
</comment>
<organism evidence="2 3">
    <name type="scientific">Marasmius crinis-equi</name>
    <dbReference type="NCBI Taxonomy" id="585013"/>
    <lineage>
        <taxon>Eukaryota</taxon>
        <taxon>Fungi</taxon>
        <taxon>Dikarya</taxon>
        <taxon>Basidiomycota</taxon>
        <taxon>Agaricomycotina</taxon>
        <taxon>Agaricomycetes</taxon>
        <taxon>Agaricomycetidae</taxon>
        <taxon>Agaricales</taxon>
        <taxon>Marasmiineae</taxon>
        <taxon>Marasmiaceae</taxon>
        <taxon>Marasmius</taxon>
    </lineage>
</organism>
<dbReference type="EMBL" id="JBAHYK010000136">
    <property type="protein sequence ID" value="KAL0577820.1"/>
    <property type="molecule type" value="Genomic_DNA"/>
</dbReference>
<proteinExistence type="predicted"/>
<keyword evidence="1" id="KW-1133">Transmembrane helix</keyword>
<keyword evidence="1" id="KW-0472">Membrane</keyword>
<dbReference type="Proteomes" id="UP001465976">
    <property type="component" value="Unassembled WGS sequence"/>
</dbReference>